<protein>
    <recommendedName>
        <fullName evidence="4">Aspartate/glutamate leucyltransferase</fullName>
        <ecNumber evidence="4">2.3.2.29</ecNumber>
    </recommendedName>
</protein>
<name>A0A1I4EBM5_9RHOB</name>
<evidence type="ECO:0000259" key="6">
    <source>
        <dbReference type="Pfam" id="PF04377"/>
    </source>
</evidence>
<dbReference type="STRING" id="195913.SAMN04488004_106166"/>
<comment type="similarity">
    <text evidence="4">Belongs to the R-transferase family. Bpt subfamily.</text>
</comment>
<accession>A0A1I4EBM5</accession>
<dbReference type="GO" id="GO:0005737">
    <property type="term" value="C:cytoplasm"/>
    <property type="evidence" value="ECO:0007669"/>
    <property type="project" value="UniProtKB-SubCell"/>
</dbReference>
<dbReference type="AlphaFoldDB" id="A0A1I4EBM5"/>
<dbReference type="NCBIfam" id="NF002342">
    <property type="entry name" value="PRK01305.1-3"/>
    <property type="match status" value="1"/>
</dbReference>
<reference evidence="7 8" key="1">
    <citation type="submission" date="2016-10" db="EMBL/GenBank/DDBJ databases">
        <authorList>
            <person name="de Groot N.N."/>
        </authorList>
    </citation>
    <scope>NUCLEOTIDE SEQUENCE [LARGE SCALE GENOMIC DNA]</scope>
    <source>
        <strain evidence="7 8">DSM 16199</strain>
    </source>
</reference>
<dbReference type="InterPro" id="IPR007472">
    <property type="entry name" value="N-end_Aminoacyl_Trfase_C"/>
</dbReference>
<dbReference type="Pfam" id="PF04376">
    <property type="entry name" value="ATE_N"/>
    <property type="match status" value="1"/>
</dbReference>
<organism evidence="7 8">
    <name type="scientific">Loktanella salsilacus</name>
    <dbReference type="NCBI Taxonomy" id="195913"/>
    <lineage>
        <taxon>Bacteria</taxon>
        <taxon>Pseudomonadati</taxon>
        <taxon>Pseudomonadota</taxon>
        <taxon>Alphaproteobacteria</taxon>
        <taxon>Rhodobacterales</taxon>
        <taxon>Roseobacteraceae</taxon>
        <taxon>Loktanella</taxon>
    </lineage>
</organism>
<keyword evidence="8" id="KW-1185">Reference proteome</keyword>
<feature type="domain" description="N-end rule aminoacyl transferase C-terminal" evidence="6">
    <location>
        <begin position="150"/>
        <end position="275"/>
    </location>
</feature>
<gene>
    <name evidence="4" type="primary">bpt</name>
    <name evidence="7" type="ORF">SAMN04488004_106166</name>
</gene>
<feature type="domain" description="N-end aminoacyl transferase N-terminal" evidence="5">
    <location>
        <begin position="60"/>
        <end position="130"/>
    </location>
</feature>
<sequence length="324" mass="36164">MIRDSPYLRKPIAICAALAIFAYCINPQHRGLVSGSVTLQSYDMRHMLPTTPQFYVTAPQPCPYLEGRMERKLFTALQGESASALNDTLSKQGFRRSQNVLYRPSCAECSACMSARIRVADFKPSRSQRRVLKRNATLKRRATSPWATEEQYELFRRYLDARHATGGMADMDMFEFAAMVEETPVRSRLIEYTDTATGDPDPVAACLTDILDDGLSMVYSFFAPELEPRSPGSFLILDHIAVARELNLPYVYLGYWVPGSPKMGYKANYDALEVFRGGTWSDIGDPEGYDSALHPLSTDPIAEQVARIKLPHGAGIVRTADDAP</sequence>
<dbReference type="NCBIfam" id="NF002343">
    <property type="entry name" value="PRK01305.1-4"/>
    <property type="match status" value="1"/>
</dbReference>
<keyword evidence="3 4" id="KW-0012">Acyltransferase</keyword>
<dbReference type="InterPro" id="IPR016181">
    <property type="entry name" value="Acyl_CoA_acyltransferase"/>
</dbReference>
<dbReference type="GO" id="GO:0071596">
    <property type="term" value="P:ubiquitin-dependent protein catabolic process via the N-end rule pathway"/>
    <property type="evidence" value="ECO:0007669"/>
    <property type="project" value="InterPro"/>
</dbReference>
<dbReference type="NCBIfam" id="NF002346">
    <property type="entry name" value="PRK01305.2-3"/>
    <property type="match status" value="1"/>
</dbReference>
<dbReference type="InterPro" id="IPR030700">
    <property type="entry name" value="N-end_Aminoacyl_Trfase"/>
</dbReference>
<keyword evidence="2 4" id="KW-0808">Transferase</keyword>
<dbReference type="EMBL" id="FOTF01000006">
    <property type="protein sequence ID" value="SFL03142.1"/>
    <property type="molecule type" value="Genomic_DNA"/>
</dbReference>
<dbReference type="PANTHER" id="PTHR21367">
    <property type="entry name" value="ARGININE-TRNA-PROTEIN TRANSFERASE 1"/>
    <property type="match status" value="1"/>
</dbReference>
<evidence type="ECO:0000259" key="5">
    <source>
        <dbReference type="Pfam" id="PF04376"/>
    </source>
</evidence>
<dbReference type="InterPro" id="IPR007471">
    <property type="entry name" value="N-end_Aminoacyl_Trfase_N"/>
</dbReference>
<evidence type="ECO:0000256" key="4">
    <source>
        <dbReference type="HAMAP-Rule" id="MF_00689"/>
    </source>
</evidence>
<proteinExistence type="inferred from homology"/>
<evidence type="ECO:0000313" key="8">
    <source>
        <dbReference type="Proteomes" id="UP000199550"/>
    </source>
</evidence>
<comment type="catalytic activity">
    <reaction evidence="4">
        <text>N-terminal L-aspartyl-[protein] + L-leucyl-tRNA(Leu) = N-terminal L-leucyl-L-aspartyl-[protein] + tRNA(Leu) + H(+)</text>
        <dbReference type="Rhea" id="RHEA:50420"/>
        <dbReference type="Rhea" id="RHEA-COMP:9613"/>
        <dbReference type="Rhea" id="RHEA-COMP:9622"/>
        <dbReference type="Rhea" id="RHEA-COMP:12669"/>
        <dbReference type="Rhea" id="RHEA-COMP:12674"/>
        <dbReference type="ChEBI" id="CHEBI:15378"/>
        <dbReference type="ChEBI" id="CHEBI:64720"/>
        <dbReference type="ChEBI" id="CHEBI:78442"/>
        <dbReference type="ChEBI" id="CHEBI:78494"/>
        <dbReference type="ChEBI" id="CHEBI:133042"/>
        <dbReference type="EC" id="2.3.2.29"/>
    </reaction>
</comment>
<comment type="subcellular location">
    <subcellularLocation>
        <location evidence="4">Cytoplasm</location>
    </subcellularLocation>
</comment>
<dbReference type="EC" id="2.3.2.29" evidence="4"/>
<dbReference type="Pfam" id="PF04377">
    <property type="entry name" value="ATE_C"/>
    <property type="match status" value="1"/>
</dbReference>
<comment type="function">
    <text evidence="4">Functions in the N-end rule pathway of protein degradation where it conjugates Leu from its aminoacyl-tRNA to the N-termini of proteins containing an N-terminal aspartate or glutamate.</text>
</comment>
<keyword evidence="1 4" id="KW-0963">Cytoplasm</keyword>
<evidence type="ECO:0000313" key="7">
    <source>
        <dbReference type="EMBL" id="SFL03142.1"/>
    </source>
</evidence>
<dbReference type="GO" id="GO:0008914">
    <property type="term" value="F:leucyl-tRNA--protein transferase activity"/>
    <property type="evidence" value="ECO:0007669"/>
    <property type="project" value="UniProtKB-UniRule"/>
</dbReference>
<dbReference type="HAMAP" id="MF_00689">
    <property type="entry name" value="Bpt"/>
    <property type="match status" value="1"/>
</dbReference>
<dbReference type="Proteomes" id="UP000199550">
    <property type="component" value="Unassembled WGS sequence"/>
</dbReference>
<evidence type="ECO:0000256" key="3">
    <source>
        <dbReference type="ARBA" id="ARBA00023315"/>
    </source>
</evidence>
<evidence type="ECO:0000256" key="2">
    <source>
        <dbReference type="ARBA" id="ARBA00022679"/>
    </source>
</evidence>
<comment type="catalytic activity">
    <reaction evidence="4">
        <text>N-terminal L-glutamyl-[protein] + L-leucyl-tRNA(Leu) = N-terminal L-leucyl-L-glutamyl-[protein] + tRNA(Leu) + H(+)</text>
        <dbReference type="Rhea" id="RHEA:50412"/>
        <dbReference type="Rhea" id="RHEA-COMP:9613"/>
        <dbReference type="Rhea" id="RHEA-COMP:9622"/>
        <dbReference type="Rhea" id="RHEA-COMP:12664"/>
        <dbReference type="Rhea" id="RHEA-COMP:12668"/>
        <dbReference type="ChEBI" id="CHEBI:15378"/>
        <dbReference type="ChEBI" id="CHEBI:64721"/>
        <dbReference type="ChEBI" id="CHEBI:78442"/>
        <dbReference type="ChEBI" id="CHEBI:78494"/>
        <dbReference type="ChEBI" id="CHEBI:133041"/>
        <dbReference type="EC" id="2.3.2.29"/>
    </reaction>
</comment>
<dbReference type="GO" id="GO:0004057">
    <property type="term" value="F:arginyl-tRNA--protein transferase activity"/>
    <property type="evidence" value="ECO:0007669"/>
    <property type="project" value="InterPro"/>
</dbReference>
<evidence type="ECO:0000256" key="1">
    <source>
        <dbReference type="ARBA" id="ARBA00022490"/>
    </source>
</evidence>
<dbReference type="PANTHER" id="PTHR21367:SF1">
    <property type="entry name" value="ARGINYL-TRNA--PROTEIN TRANSFERASE 1"/>
    <property type="match status" value="1"/>
</dbReference>
<dbReference type="InterPro" id="IPR017138">
    <property type="entry name" value="Asp_Glu_LeuTrfase"/>
</dbReference>
<dbReference type="SUPFAM" id="SSF55729">
    <property type="entry name" value="Acyl-CoA N-acyltransferases (Nat)"/>
    <property type="match status" value="1"/>
</dbReference>